<evidence type="ECO:0000313" key="3">
    <source>
        <dbReference type="Proteomes" id="UP000005695"/>
    </source>
</evidence>
<keyword evidence="1" id="KW-0175">Coiled coil</keyword>
<dbReference type="RefSeq" id="WP_005997922.1">
    <property type="nucleotide sequence ID" value="NZ_AAEW02000002.1"/>
</dbReference>
<accession>Q1K3D9</accession>
<protein>
    <submittedName>
        <fullName evidence="2">Uncharacterized conserved coiled coil protein</fullName>
    </submittedName>
</protein>
<organism evidence="2 3">
    <name type="scientific">Desulfuromonas acetoxidans (strain DSM 684 / 11070)</name>
    <dbReference type="NCBI Taxonomy" id="281689"/>
    <lineage>
        <taxon>Bacteria</taxon>
        <taxon>Pseudomonadati</taxon>
        <taxon>Thermodesulfobacteriota</taxon>
        <taxon>Desulfuromonadia</taxon>
        <taxon>Desulfuromonadales</taxon>
        <taxon>Desulfuromonadaceae</taxon>
        <taxon>Desulfuromonas</taxon>
    </lineage>
</organism>
<comment type="caution">
    <text evidence="2">The sequence shown here is derived from an EMBL/GenBank/DDBJ whole genome shotgun (WGS) entry which is preliminary data.</text>
</comment>
<dbReference type="Proteomes" id="UP000005695">
    <property type="component" value="Unassembled WGS sequence"/>
</dbReference>
<evidence type="ECO:0000313" key="2">
    <source>
        <dbReference type="EMBL" id="EAT17035.1"/>
    </source>
</evidence>
<reference evidence="2" key="1">
    <citation type="submission" date="2006-05" db="EMBL/GenBank/DDBJ databases">
        <title>Annotation of the draft genome assembly of Desulfuromonas acetoxidans DSM 684.</title>
        <authorList>
            <consortium name="US DOE Joint Genome Institute (JGI-ORNL)"/>
            <person name="Larimer F."/>
            <person name="Land M."/>
            <person name="Hauser L."/>
        </authorList>
    </citation>
    <scope>NUCLEOTIDE SEQUENCE [LARGE SCALE GENOMIC DNA]</scope>
    <source>
        <strain evidence="2">DSM 684</strain>
    </source>
</reference>
<reference evidence="2" key="2">
    <citation type="submission" date="2006-05" db="EMBL/GenBank/DDBJ databases">
        <title>Sequencing of the draft genome and assembly of Desulfuromonas acetoxidans DSM 684.</title>
        <authorList>
            <consortium name="US DOE Joint Genome Institute (JGI-PGF)"/>
            <person name="Copeland A."/>
            <person name="Lucas S."/>
            <person name="Lapidus A."/>
            <person name="Barry K."/>
            <person name="Detter J.C."/>
            <person name="Glavina del Rio T."/>
            <person name="Hammon N."/>
            <person name="Israni S."/>
            <person name="Dalin E."/>
            <person name="Tice H."/>
            <person name="Bruce D."/>
            <person name="Pitluck S."/>
            <person name="Richardson P."/>
        </authorList>
    </citation>
    <scope>NUCLEOTIDE SEQUENCE [LARGE SCALE GENOMIC DNA]</scope>
    <source>
        <strain evidence="2">DSM 684</strain>
    </source>
</reference>
<sequence>MDKKHAYEEKLQAQLDEFNARIDLLKAKAAKAESSTKISYADTLEALRMKRNLAEDKLDELKAASDDAWEDLKEGIDKAWSDFNAALKSATSHFQ</sequence>
<dbReference type="EMBL" id="AAEW02000002">
    <property type="protein sequence ID" value="EAT17035.1"/>
    <property type="molecule type" value="Genomic_DNA"/>
</dbReference>
<proteinExistence type="predicted"/>
<keyword evidence="3" id="KW-1185">Reference proteome</keyword>
<gene>
    <name evidence="2" type="ORF">Dace_2901</name>
</gene>
<evidence type="ECO:0000256" key="1">
    <source>
        <dbReference type="SAM" id="Coils"/>
    </source>
</evidence>
<name>Q1K3D9_DESA6</name>
<dbReference type="OrthoDB" id="5339985at2"/>
<dbReference type="AlphaFoldDB" id="Q1K3D9"/>
<feature type="coiled-coil region" evidence="1">
    <location>
        <begin position="8"/>
        <end position="64"/>
    </location>
</feature>